<accession>A0A1B8ASC2</accession>
<reference evidence="1 2" key="1">
    <citation type="submission" date="2016-06" db="EMBL/GenBank/DDBJ databases">
        <title>Living apart together: crosstalk between the core and supernumerary genomes in a fungal plant pathogen.</title>
        <authorList>
            <person name="Vanheule A."/>
            <person name="Audenaert K."/>
            <person name="Warris S."/>
            <person name="Van De Geest H."/>
            <person name="Schijlen E."/>
            <person name="Hofte M."/>
            <person name="De Saeger S."/>
            <person name="Haesaert G."/>
            <person name="Waalwijk C."/>
            <person name="Van Der Lee T."/>
        </authorList>
    </citation>
    <scope>NUCLEOTIDE SEQUENCE [LARGE SCALE GENOMIC DNA]</scope>
    <source>
        <strain evidence="1 2">2516</strain>
    </source>
</reference>
<dbReference type="EMBL" id="LYXU01000002">
    <property type="protein sequence ID" value="OBS23244.1"/>
    <property type="molecule type" value="Genomic_DNA"/>
</dbReference>
<keyword evidence="2" id="KW-1185">Reference proteome</keyword>
<organism evidence="1 2">
    <name type="scientific">Fusarium poae</name>
    <dbReference type="NCBI Taxonomy" id="36050"/>
    <lineage>
        <taxon>Eukaryota</taxon>
        <taxon>Fungi</taxon>
        <taxon>Dikarya</taxon>
        <taxon>Ascomycota</taxon>
        <taxon>Pezizomycotina</taxon>
        <taxon>Sordariomycetes</taxon>
        <taxon>Hypocreomycetidae</taxon>
        <taxon>Hypocreales</taxon>
        <taxon>Nectriaceae</taxon>
        <taxon>Fusarium</taxon>
    </lineage>
</organism>
<evidence type="ECO:0000313" key="1">
    <source>
        <dbReference type="EMBL" id="OBS23244.1"/>
    </source>
</evidence>
<dbReference type="OMA" id="MRFTANY"/>
<evidence type="ECO:0000313" key="2">
    <source>
        <dbReference type="Proteomes" id="UP000091967"/>
    </source>
</evidence>
<comment type="caution">
    <text evidence="1">The sequence shown here is derived from an EMBL/GenBank/DDBJ whole genome shotgun (WGS) entry which is preliminary data.</text>
</comment>
<dbReference type="Proteomes" id="UP000091967">
    <property type="component" value="Unassembled WGS sequence"/>
</dbReference>
<dbReference type="AlphaFoldDB" id="A0A1B8ASC2"/>
<proteinExistence type="predicted"/>
<protein>
    <submittedName>
        <fullName evidence="1">Uncharacterized protein</fullName>
    </submittedName>
</protein>
<dbReference type="OrthoDB" id="4996232at2759"/>
<sequence>MDTPNKSSQKTSGASVARDFNNVLNSTPAFEAMRFTANYARIAKAELQSCDYEDLMVAVKEAGKLLPEAFNPATDEWPADAEAINENMENKLKDCDKLAGGFRKFVENAHAAVMAGAKR</sequence>
<gene>
    <name evidence="1" type="ORF">FPOA_03797</name>
</gene>
<name>A0A1B8ASC2_FUSPO</name>